<keyword evidence="6 10" id="KW-0812">Transmembrane</keyword>
<dbReference type="EMBL" id="JAPUBN010000013">
    <property type="protein sequence ID" value="MCZ2721536.1"/>
    <property type="molecule type" value="Genomic_DNA"/>
</dbReference>
<evidence type="ECO:0000256" key="7">
    <source>
        <dbReference type="ARBA" id="ARBA00022989"/>
    </source>
</evidence>
<feature type="transmembrane region" description="Helical" evidence="11">
    <location>
        <begin position="88"/>
        <end position="111"/>
    </location>
</feature>
<feature type="transmembrane region" description="Helical" evidence="11">
    <location>
        <begin position="295"/>
        <end position="315"/>
    </location>
</feature>
<dbReference type="InterPro" id="IPR042094">
    <property type="entry name" value="T2SS_GspF_sf"/>
</dbReference>
<dbReference type="RefSeq" id="WP_269124390.1">
    <property type="nucleotide sequence ID" value="NZ_JAPUBN010000013.1"/>
</dbReference>
<keyword evidence="14" id="KW-1185">Reference proteome</keyword>
<name>A0ABT4JT10_9GAMM</name>
<evidence type="ECO:0000256" key="9">
    <source>
        <dbReference type="ARBA" id="ARBA00030750"/>
    </source>
</evidence>
<dbReference type="Proteomes" id="UP001149719">
    <property type="component" value="Unassembled WGS sequence"/>
</dbReference>
<proteinExistence type="inferred from homology"/>
<dbReference type="PANTHER" id="PTHR30012">
    <property type="entry name" value="GENERAL SECRETION PATHWAY PROTEIN"/>
    <property type="match status" value="1"/>
</dbReference>
<evidence type="ECO:0000256" key="6">
    <source>
        <dbReference type="ARBA" id="ARBA00022692"/>
    </source>
</evidence>
<dbReference type="Pfam" id="PF00482">
    <property type="entry name" value="T2SSF"/>
    <property type="match status" value="2"/>
</dbReference>
<evidence type="ECO:0000256" key="2">
    <source>
        <dbReference type="ARBA" id="ARBA00004651"/>
    </source>
</evidence>
<dbReference type="Gene3D" id="1.20.81.30">
    <property type="entry name" value="Type II secretion system (T2SS), domain F"/>
    <property type="match status" value="2"/>
</dbReference>
<evidence type="ECO:0000259" key="12">
    <source>
        <dbReference type="Pfam" id="PF00482"/>
    </source>
</evidence>
<evidence type="ECO:0000256" key="11">
    <source>
        <dbReference type="SAM" id="Phobius"/>
    </source>
</evidence>
<dbReference type="PRINTS" id="PR00812">
    <property type="entry name" value="BCTERIALGSPF"/>
</dbReference>
<comment type="similarity">
    <text evidence="3 10">Belongs to the GSP F family.</text>
</comment>
<reference evidence="13" key="1">
    <citation type="submission" date="2022-12" db="EMBL/GenBank/DDBJ databases">
        <title>Marinomonas 15G1-11 sp. nov, isolated from marine algae.</title>
        <authorList>
            <person name="Butt M."/>
            <person name="Choi D.G."/>
            <person name="Kim J.M."/>
            <person name="Lee J.K."/>
            <person name="Baek J.H."/>
            <person name="Jeon C.O."/>
        </authorList>
    </citation>
    <scope>NUCLEOTIDE SEQUENCE</scope>
    <source>
        <strain evidence="13">15G1-11</strain>
    </source>
</reference>
<comment type="function">
    <text evidence="1">Component of the type II secretion system inner membrane complex required for the energy-dependent secretion of extracellular factors such as proteases and toxins from the periplasm.</text>
</comment>
<evidence type="ECO:0000256" key="5">
    <source>
        <dbReference type="ARBA" id="ARBA00022475"/>
    </source>
</evidence>
<feature type="domain" description="Type II secretion system protein GspF" evidence="12">
    <location>
        <begin position="193"/>
        <end position="314"/>
    </location>
</feature>
<accession>A0ABT4JT10</accession>
<feature type="domain" description="Type II secretion system protein GspF" evidence="12">
    <location>
        <begin position="1"/>
        <end position="112"/>
    </location>
</feature>
<evidence type="ECO:0000313" key="13">
    <source>
        <dbReference type="EMBL" id="MCZ2721536.1"/>
    </source>
</evidence>
<organism evidence="13 14">
    <name type="scientific">Marinomonas phaeophyticola</name>
    <dbReference type="NCBI Taxonomy" id="3004091"/>
    <lineage>
        <taxon>Bacteria</taxon>
        <taxon>Pseudomonadati</taxon>
        <taxon>Pseudomonadota</taxon>
        <taxon>Gammaproteobacteria</taxon>
        <taxon>Oceanospirillales</taxon>
        <taxon>Oceanospirillaceae</taxon>
        <taxon>Marinomonas</taxon>
    </lineage>
</organism>
<comment type="subcellular location">
    <subcellularLocation>
        <location evidence="10">Cell inner membrane</location>
        <topology evidence="10">Multi-pass membrane protein</topology>
    </subcellularLocation>
    <subcellularLocation>
        <location evidence="2">Cell membrane</location>
        <topology evidence="2">Multi-pass membrane protein</topology>
    </subcellularLocation>
</comment>
<keyword evidence="8 11" id="KW-0472">Membrane</keyword>
<keyword evidence="7 11" id="KW-1133">Transmembrane helix</keyword>
<sequence>MPIEEAITGVAQQASKQKLRSMLLSIRSKVLEGHSLARALAAYPKAFPVLFRASVEAGEQSGHLQQVLTRLADYTERQRATAQKIQMAMMYPIILTLVAISIVSFLLGSVMPDIVSVFDKQGAALPPITEFMLSVSYGVTHYGQLILLLFVITLVVYKWLMTKSAASAIKDRLILKVIGIRKLIIVAQITRYISTLAMLTSSGVALVDAMKIAAQVVDNSKMQQGLKAAMVKVQEGGSLGKALGDTKLLPPMMLQLIQSGERSGELDSMLARAAHQQEEESSAWMTTLVGLFEPLMLLVMGGVVMMIVMAILLPIMNMNQLLN</sequence>
<feature type="transmembrane region" description="Helical" evidence="11">
    <location>
        <begin position="142"/>
        <end position="161"/>
    </location>
</feature>
<feature type="transmembrane region" description="Helical" evidence="11">
    <location>
        <begin position="173"/>
        <end position="193"/>
    </location>
</feature>
<keyword evidence="5" id="KW-1003">Cell membrane</keyword>
<dbReference type="InterPro" id="IPR003004">
    <property type="entry name" value="GspF/PilC"/>
</dbReference>
<evidence type="ECO:0000256" key="4">
    <source>
        <dbReference type="ARBA" id="ARBA00022448"/>
    </source>
</evidence>
<comment type="caution">
    <text evidence="13">The sequence shown here is derived from an EMBL/GenBank/DDBJ whole genome shotgun (WGS) entry which is preliminary data.</text>
</comment>
<keyword evidence="4 10" id="KW-0813">Transport</keyword>
<evidence type="ECO:0000256" key="1">
    <source>
        <dbReference type="ARBA" id="ARBA00002684"/>
    </source>
</evidence>
<evidence type="ECO:0000313" key="14">
    <source>
        <dbReference type="Proteomes" id="UP001149719"/>
    </source>
</evidence>
<protein>
    <recommendedName>
        <fullName evidence="9">General secretion pathway protein F</fullName>
    </recommendedName>
</protein>
<evidence type="ECO:0000256" key="3">
    <source>
        <dbReference type="ARBA" id="ARBA00005745"/>
    </source>
</evidence>
<dbReference type="InterPro" id="IPR001992">
    <property type="entry name" value="T2SS_GspF/T4SS_PilC_CS"/>
</dbReference>
<dbReference type="InterPro" id="IPR018076">
    <property type="entry name" value="T2SS_GspF_dom"/>
</dbReference>
<dbReference type="PROSITE" id="PS00874">
    <property type="entry name" value="T2SP_F"/>
    <property type="match status" value="1"/>
</dbReference>
<evidence type="ECO:0000256" key="10">
    <source>
        <dbReference type="RuleBase" id="RU003923"/>
    </source>
</evidence>
<gene>
    <name evidence="13" type="ORF">O1D97_07680</name>
</gene>
<dbReference type="PANTHER" id="PTHR30012:SF0">
    <property type="entry name" value="TYPE II SECRETION SYSTEM PROTEIN F-RELATED"/>
    <property type="match status" value="1"/>
</dbReference>
<evidence type="ECO:0000256" key="8">
    <source>
        <dbReference type="ARBA" id="ARBA00023136"/>
    </source>
</evidence>